<dbReference type="Proteomes" id="UP000708208">
    <property type="component" value="Unassembled WGS sequence"/>
</dbReference>
<evidence type="ECO:0000256" key="1">
    <source>
        <dbReference type="SAM" id="MobiDB-lite"/>
    </source>
</evidence>
<comment type="caution">
    <text evidence="2">The sequence shown here is derived from an EMBL/GenBank/DDBJ whole genome shotgun (WGS) entry which is preliminary data.</text>
</comment>
<protein>
    <submittedName>
        <fullName evidence="2">Uncharacterized protein</fullName>
    </submittedName>
</protein>
<keyword evidence="3" id="KW-1185">Reference proteome</keyword>
<accession>A0A8J2JPJ3</accession>
<dbReference type="AlphaFoldDB" id="A0A8J2JPJ3"/>
<organism evidence="2 3">
    <name type="scientific">Allacma fusca</name>
    <dbReference type="NCBI Taxonomy" id="39272"/>
    <lineage>
        <taxon>Eukaryota</taxon>
        <taxon>Metazoa</taxon>
        <taxon>Ecdysozoa</taxon>
        <taxon>Arthropoda</taxon>
        <taxon>Hexapoda</taxon>
        <taxon>Collembola</taxon>
        <taxon>Symphypleona</taxon>
        <taxon>Sminthuridae</taxon>
        <taxon>Allacma</taxon>
    </lineage>
</organism>
<name>A0A8J2JPJ3_9HEXA</name>
<dbReference type="EMBL" id="CAJVCH010054750">
    <property type="protein sequence ID" value="CAG7718604.1"/>
    <property type="molecule type" value="Genomic_DNA"/>
</dbReference>
<reference evidence="2" key="1">
    <citation type="submission" date="2021-06" db="EMBL/GenBank/DDBJ databases">
        <authorList>
            <person name="Hodson N. C."/>
            <person name="Mongue J. A."/>
            <person name="Jaron S. K."/>
        </authorList>
    </citation>
    <scope>NUCLEOTIDE SEQUENCE</scope>
</reference>
<feature type="region of interest" description="Disordered" evidence="1">
    <location>
        <begin position="60"/>
        <end position="82"/>
    </location>
</feature>
<proteinExistence type="predicted"/>
<sequence length="82" mass="9258">MLNTLEALNIAEASVKTNVTCSSRKQPAQQNIRYHAATKYCNTIGFGFCPTSKRNVIRRNSTEPCTTKDYPRTGRSRFNSLE</sequence>
<evidence type="ECO:0000313" key="3">
    <source>
        <dbReference type="Proteomes" id="UP000708208"/>
    </source>
</evidence>
<gene>
    <name evidence="2" type="ORF">AFUS01_LOCUS7985</name>
</gene>
<evidence type="ECO:0000313" key="2">
    <source>
        <dbReference type="EMBL" id="CAG7718604.1"/>
    </source>
</evidence>